<keyword evidence="2" id="KW-0441">Lipid A biosynthesis</keyword>
<gene>
    <name evidence="2" type="primary">lpxH</name>
    <name evidence="3" type="ORF">DEH80_10105</name>
</gene>
<dbReference type="GO" id="GO:0008758">
    <property type="term" value="F:UDP-2,3-diacylglucosamine hydrolase activity"/>
    <property type="evidence" value="ECO:0007669"/>
    <property type="project" value="UniProtKB-UniRule"/>
</dbReference>
<keyword evidence="2" id="KW-0997">Cell inner membrane</keyword>
<proteinExistence type="inferred from homology"/>
<feature type="binding site" evidence="2">
    <location>
        <position position="193"/>
    </location>
    <ligand>
        <name>Mn(2+)</name>
        <dbReference type="ChEBI" id="CHEBI:29035"/>
        <label>2</label>
    </ligand>
</feature>
<comment type="function">
    <text evidence="2">Hydrolyzes the pyrophosphate bond of UDP-2,3-diacylglucosamine to yield 2,3-diacylglucosamine 1-phosphate (lipid X) and UMP by catalyzing the attack of water at the alpha-P atom. Involved in the biosynthesis of lipid A, a phosphorylated glycolipid that anchors the lipopolysaccharide to the outer membrane of the cell.</text>
</comment>
<dbReference type="PANTHER" id="PTHR34990:SF1">
    <property type="entry name" value="UDP-2,3-DIACYLGLUCOSAMINE HYDROLASE"/>
    <property type="match status" value="1"/>
</dbReference>
<dbReference type="AlphaFoldDB" id="A0A363UK17"/>
<feature type="binding site" evidence="2">
    <location>
        <position position="120"/>
    </location>
    <ligand>
        <name>substrate</name>
    </ligand>
</feature>
<dbReference type="UniPathway" id="UPA00359">
    <property type="reaction ID" value="UER00480"/>
</dbReference>
<keyword evidence="2" id="KW-0479">Metal-binding</keyword>
<dbReference type="SUPFAM" id="SSF56300">
    <property type="entry name" value="Metallo-dependent phosphatases"/>
    <property type="match status" value="1"/>
</dbReference>
<keyword evidence="2" id="KW-1003">Cell membrane</keyword>
<dbReference type="CDD" id="cd07398">
    <property type="entry name" value="MPP_YbbF-LpxH"/>
    <property type="match status" value="1"/>
</dbReference>
<dbReference type="InterPro" id="IPR010138">
    <property type="entry name" value="UDP-diacylglucosamine_Hdrlase"/>
</dbReference>
<dbReference type="EMBL" id="QEQK01000008">
    <property type="protein sequence ID" value="PWN55769.1"/>
    <property type="molecule type" value="Genomic_DNA"/>
</dbReference>
<comment type="similarity">
    <text evidence="2">Belongs to the LpxH family.</text>
</comment>
<keyword evidence="2" id="KW-0464">Manganese</keyword>
<dbReference type="GO" id="GO:0005737">
    <property type="term" value="C:cytoplasm"/>
    <property type="evidence" value="ECO:0007669"/>
    <property type="project" value="InterPro"/>
</dbReference>
<feature type="binding site" evidence="2">
    <location>
        <position position="9"/>
    </location>
    <ligand>
        <name>Mn(2+)</name>
        <dbReference type="ChEBI" id="CHEBI:29035"/>
        <label>1</label>
    </ligand>
</feature>
<feature type="binding site" evidence="2">
    <location>
        <position position="195"/>
    </location>
    <ligand>
        <name>Mn(2+)</name>
        <dbReference type="ChEBI" id="CHEBI:29035"/>
        <label>1</label>
    </ligand>
</feature>
<keyword evidence="2" id="KW-0444">Lipid biosynthesis</keyword>
<dbReference type="Proteomes" id="UP000251800">
    <property type="component" value="Unassembled WGS sequence"/>
</dbReference>
<feature type="binding site" evidence="2">
    <location>
        <position position="7"/>
    </location>
    <ligand>
        <name>Mn(2+)</name>
        <dbReference type="ChEBI" id="CHEBI:29035"/>
        <label>1</label>
    </ligand>
</feature>
<feature type="binding site" evidence="2">
    <location>
        <position position="158"/>
    </location>
    <ligand>
        <name>substrate</name>
    </ligand>
</feature>
<sequence>MIHLLSDLHLAPGDGLTRRFVEYMAGAGRDASVIFILGDLFNVWLGDDLSMPEHGAAIDAISGAVDAGVQVHVMHGNRDFLLGPIFESATGATLISDPWVGELAGIVTLLTHGDRYCTQDRSYQAFRSVVRSRAVQRGFYGMPQRWRVGLANRLRQGSRQATPGKPLQITDLDSRALYQAVRDAQASRVIHGHSHRPAVHRVGKGKQMIERHVLEDWRTDTGGRVMTIDREGRTGSLRVPPPENIAA</sequence>
<dbReference type="OrthoDB" id="9783283at2"/>
<keyword evidence="4" id="KW-1185">Reference proteome</keyword>
<dbReference type="RefSeq" id="WP_109720380.1">
    <property type="nucleotide sequence ID" value="NZ_QEQK01000008.1"/>
</dbReference>
<protein>
    <recommendedName>
        <fullName evidence="2">UDP-2,3-diacylglucosamine hydrolase</fullName>
        <ecNumber evidence="2">3.6.1.54</ecNumber>
    </recommendedName>
    <alternativeName>
        <fullName evidence="2">UDP-2,3-diacylglucosamine diphosphatase</fullName>
    </alternativeName>
</protein>
<evidence type="ECO:0000256" key="2">
    <source>
        <dbReference type="HAMAP-Rule" id="MF_00575"/>
    </source>
</evidence>
<comment type="subcellular location">
    <subcellularLocation>
        <location evidence="2">Cell inner membrane</location>
        <topology evidence="2">Peripheral membrane protein</topology>
        <orientation evidence="2">Cytoplasmic side</orientation>
    </subcellularLocation>
</comment>
<feature type="binding site" evidence="2">
    <location>
        <position position="39"/>
    </location>
    <ligand>
        <name>Mn(2+)</name>
        <dbReference type="ChEBI" id="CHEBI:29035"/>
        <label>1</label>
    </ligand>
</feature>
<keyword evidence="1 2" id="KW-0378">Hydrolase</keyword>
<comment type="cofactor">
    <cofactor evidence="2">
        <name>Mn(2+)</name>
        <dbReference type="ChEBI" id="CHEBI:29035"/>
    </cofactor>
    <text evidence="2">Binds 2 Mn(2+) ions per subunit in a binuclear metal center.</text>
</comment>
<accession>A0A363UK17</accession>
<feature type="binding site" evidence="2">
    <location>
        <begin position="77"/>
        <end position="78"/>
    </location>
    <ligand>
        <name>substrate</name>
    </ligand>
</feature>
<evidence type="ECO:0000313" key="4">
    <source>
        <dbReference type="Proteomes" id="UP000251800"/>
    </source>
</evidence>
<dbReference type="PANTHER" id="PTHR34990">
    <property type="entry name" value="UDP-2,3-DIACYLGLUCOSAMINE HYDROLASE-RELATED"/>
    <property type="match status" value="1"/>
</dbReference>
<feature type="binding site" evidence="2">
    <location>
        <position position="77"/>
    </location>
    <ligand>
        <name>Mn(2+)</name>
        <dbReference type="ChEBI" id="CHEBI:29035"/>
        <label>2</label>
    </ligand>
</feature>
<name>A0A363UK17_9GAMM</name>
<comment type="caution">
    <text evidence="3">The sequence shown here is derived from an EMBL/GenBank/DDBJ whole genome shotgun (WGS) entry which is preliminary data.</text>
</comment>
<dbReference type="EC" id="3.6.1.54" evidence="2"/>
<keyword evidence="2" id="KW-0443">Lipid metabolism</keyword>
<dbReference type="Gene3D" id="3.60.21.10">
    <property type="match status" value="1"/>
</dbReference>
<comment type="catalytic activity">
    <reaction evidence="2">
        <text>UDP-2-N,3-O-bis[(3R)-3-hydroxytetradecanoyl]-alpha-D-glucosamine + H2O = 2-N,3-O-bis[(3R)-3-hydroxytetradecanoyl]-alpha-D-glucosaminyl 1-phosphate + UMP + 2 H(+)</text>
        <dbReference type="Rhea" id="RHEA:25213"/>
        <dbReference type="ChEBI" id="CHEBI:15377"/>
        <dbReference type="ChEBI" id="CHEBI:15378"/>
        <dbReference type="ChEBI" id="CHEBI:57865"/>
        <dbReference type="ChEBI" id="CHEBI:57957"/>
        <dbReference type="ChEBI" id="CHEBI:78847"/>
        <dbReference type="EC" id="3.6.1.54"/>
    </reaction>
</comment>
<dbReference type="HAMAP" id="MF_00575">
    <property type="entry name" value="LpxH"/>
    <property type="match status" value="1"/>
</dbReference>
<dbReference type="InterPro" id="IPR043461">
    <property type="entry name" value="LpxH-like"/>
</dbReference>
<feature type="binding site" evidence="2">
    <location>
        <position position="165"/>
    </location>
    <ligand>
        <name>substrate</name>
    </ligand>
</feature>
<dbReference type="GO" id="GO:0030145">
    <property type="term" value="F:manganese ion binding"/>
    <property type="evidence" value="ECO:0007669"/>
    <property type="project" value="UniProtKB-UniRule"/>
</dbReference>
<keyword evidence="2" id="KW-0472">Membrane</keyword>
<dbReference type="InterPro" id="IPR029052">
    <property type="entry name" value="Metallo-depent_PP-like"/>
</dbReference>
<feature type="binding site" evidence="2">
    <location>
        <position position="162"/>
    </location>
    <ligand>
        <name>substrate</name>
    </ligand>
</feature>
<comment type="pathway">
    <text evidence="2">Glycolipid biosynthesis; lipid IV(A) biosynthesis; lipid IV(A) from (3R)-3-hydroxytetradecanoyl-[acyl-carrier-protein] and UDP-N-acetyl-alpha-D-glucosamine: step 4/6.</text>
</comment>
<dbReference type="GO" id="GO:0009245">
    <property type="term" value="P:lipid A biosynthetic process"/>
    <property type="evidence" value="ECO:0007669"/>
    <property type="project" value="UniProtKB-UniRule"/>
</dbReference>
<organism evidence="3 4">
    <name type="scientific">Abyssibacter profundi</name>
    <dbReference type="NCBI Taxonomy" id="2182787"/>
    <lineage>
        <taxon>Bacteria</taxon>
        <taxon>Pseudomonadati</taxon>
        <taxon>Pseudomonadota</taxon>
        <taxon>Gammaproteobacteria</taxon>
        <taxon>Chromatiales</taxon>
        <taxon>Oceanococcaceae</taxon>
        <taxon>Abyssibacter</taxon>
    </lineage>
</organism>
<dbReference type="NCBIfam" id="TIGR01854">
    <property type="entry name" value="lipid_A_lpxH"/>
    <property type="match status" value="1"/>
</dbReference>
<evidence type="ECO:0000256" key="1">
    <source>
        <dbReference type="ARBA" id="ARBA00022801"/>
    </source>
</evidence>
<dbReference type="NCBIfam" id="NF003743">
    <property type="entry name" value="PRK05340.1"/>
    <property type="match status" value="1"/>
</dbReference>
<reference evidence="3 4" key="1">
    <citation type="submission" date="2018-05" db="EMBL/GenBank/DDBJ databases">
        <title>Abyssibacter profundi OUC007T gen. nov., sp. nov, a marine bacterium isolated from seawater of the Mariana Trench.</title>
        <authorList>
            <person name="Zhou S."/>
        </authorList>
    </citation>
    <scope>NUCLEOTIDE SEQUENCE [LARGE SCALE GENOMIC DNA]</scope>
    <source>
        <strain evidence="3 4">OUC007</strain>
    </source>
</reference>
<evidence type="ECO:0000313" key="3">
    <source>
        <dbReference type="EMBL" id="PWN55769.1"/>
    </source>
</evidence>
<feature type="binding site" evidence="2">
    <location>
        <position position="193"/>
    </location>
    <ligand>
        <name>substrate</name>
    </ligand>
</feature>
<feature type="binding site" evidence="2">
    <location>
        <position position="39"/>
    </location>
    <ligand>
        <name>Mn(2+)</name>
        <dbReference type="ChEBI" id="CHEBI:29035"/>
        <label>2</label>
    </ligand>
</feature>
<feature type="binding site" evidence="2">
    <location>
        <position position="112"/>
    </location>
    <ligand>
        <name>Mn(2+)</name>
        <dbReference type="ChEBI" id="CHEBI:29035"/>
        <label>2</label>
    </ligand>
</feature>
<dbReference type="GO" id="GO:0019897">
    <property type="term" value="C:extrinsic component of plasma membrane"/>
    <property type="evidence" value="ECO:0007669"/>
    <property type="project" value="UniProtKB-UniRule"/>
</dbReference>